<dbReference type="Proteomes" id="UP000613160">
    <property type="component" value="Unassembled WGS sequence"/>
</dbReference>
<sequence>MTTPSSTFRGRLPGARALLTGSALAVFLATGSLAETATTPAAQPTDADLKVGPSAYSISDTLRICSSEKEVPFSQADGSGFENKIGLALAAAMGREAQFVWTKKNAIYLVRDGLEKQTCDVVLGVDTGDPRLLTSEPYYRTGYAFVSETKDNFNGSRWQDVDSPGVKRVSMRLYSPAETIMKYAGKYEDNLAYLYSLVNFESRRNQYSDVAPERIVSELQGEADLAIAFAPEVARYVKASNGALKLTLITNALEQQNGVALALQYDQSVGVRKGDEALLQAVNTGLAKAAPQIHAILEAEGIPLLPPSS</sequence>
<gene>
    <name evidence="3" type="ORF">GCM10011335_10800</name>
</gene>
<dbReference type="GO" id="GO:0046170">
    <property type="term" value="P:methanol catabolic process"/>
    <property type="evidence" value="ECO:0007669"/>
    <property type="project" value="InterPro"/>
</dbReference>
<reference evidence="3" key="2">
    <citation type="submission" date="2020-09" db="EMBL/GenBank/DDBJ databases">
        <authorList>
            <person name="Sun Q."/>
            <person name="Zhou Y."/>
        </authorList>
    </citation>
    <scope>NUCLEOTIDE SEQUENCE</scope>
    <source>
        <strain evidence="3">CGMCC 1.15493</strain>
    </source>
</reference>
<feature type="signal peptide" evidence="1">
    <location>
        <begin position="1"/>
        <end position="25"/>
    </location>
</feature>
<comment type="caution">
    <text evidence="3">The sequence shown here is derived from an EMBL/GenBank/DDBJ whole genome shotgun (WGS) entry which is preliminary data.</text>
</comment>
<dbReference type="GO" id="GO:0042597">
    <property type="term" value="C:periplasmic space"/>
    <property type="evidence" value="ECO:0007669"/>
    <property type="project" value="InterPro"/>
</dbReference>
<dbReference type="InterPro" id="IPR001638">
    <property type="entry name" value="Solute-binding_3/MltF_N"/>
</dbReference>
<dbReference type="RefSeq" id="WP_188849547.1">
    <property type="nucleotide sequence ID" value="NZ_BMJJ01000002.1"/>
</dbReference>
<dbReference type="AlphaFoldDB" id="A0A917D8P5"/>
<protein>
    <submittedName>
        <fullName evidence="3">Amino acid ABC transporter substrate-binding protein</fullName>
    </submittedName>
</protein>
<name>A0A917D8P5_9HYPH</name>
<keyword evidence="1" id="KW-0732">Signal</keyword>
<evidence type="ECO:0000259" key="2">
    <source>
        <dbReference type="SMART" id="SM00062"/>
    </source>
</evidence>
<feature type="chain" id="PRO_5037747082" evidence="1">
    <location>
        <begin position="26"/>
        <end position="309"/>
    </location>
</feature>
<organism evidence="3 4">
    <name type="scientific">Aureimonas glaciei</name>
    <dbReference type="NCBI Taxonomy" id="1776957"/>
    <lineage>
        <taxon>Bacteria</taxon>
        <taxon>Pseudomonadati</taxon>
        <taxon>Pseudomonadota</taxon>
        <taxon>Alphaproteobacteria</taxon>
        <taxon>Hyphomicrobiales</taxon>
        <taxon>Aurantimonadaceae</taxon>
        <taxon>Aureimonas</taxon>
    </lineage>
</organism>
<reference evidence="3" key="1">
    <citation type="journal article" date="2014" name="Int. J. Syst. Evol. Microbiol.">
        <title>Complete genome sequence of Corynebacterium casei LMG S-19264T (=DSM 44701T), isolated from a smear-ripened cheese.</title>
        <authorList>
            <consortium name="US DOE Joint Genome Institute (JGI-PGF)"/>
            <person name="Walter F."/>
            <person name="Albersmeier A."/>
            <person name="Kalinowski J."/>
            <person name="Ruckert C."/>
        </authorList>
    </citation>
    <scope>NUCLEOTIDE SEQUENCE</scope>
    <source>
        <strain evidence="3">CGMCC 1.15493</strain>
    </source>
</reference>
<evidence type="ECO:0000313" key="4">
    <source>
        <dbReference type="Proteomes" id="UP000613160"/>
    </source>
</evidence>
<feature type="domain" description="Solute-binding protein family 3/N-terminal" evidence="2">
    <location>
        <begin position="61"/>
        <end position="303"/>
    </location>
</feature>
<accession>A0A917D8P5</accession>
<proteinExistence type="predicted"/>
<dbReference type="Gene3D" id="3.40.190.10">
    <property type="entry name" value="Periplasmic binding protein-like II"/>
    <property type="match status" value="2"/>
</dbReference>
<dbReference type="SUPFAM" id="SSF53850">
    <property type="entry name" value="Periplasmic binding protein-like II"/>
    <property type="match status" value="1"/>
</dbReference>
<dbReference type="SMART" id="SM00062">
    <property type="entry name" value="PBPb"/>
    <property type="match status" value="1"/>
</dbReference>
<evidence type="ECO:0000256" key="1">
    <source>
        <dbReference type="SAM" id="SignalP"/>
    </source>
</evidence>
<evidence type="ECO:0000313" key="3">
    <source>
        <dbReference type="EMBL" id="GGD09732.1"/>
    </source>
</evidence>
<dbReference type="NCBIfam" id="TIGR03870">
    <property type="entry name" value="ABC_MoxJ"/>
    <property type="match status" value="1"/>
</dbReference>
<dbReference type="InterPro" id="IPR022455">
    <property type="entry name" value="Methanol_oxidation_MoxJ"/>
</dbReference>
<dbReference type="EMBL" id="BMJJ01000002">
    <property type="protein sequence ID" value="GGD09732.1"/>
    <property type="molecule type" value="Genomic_DNA"/>
</dbReference>
<keyword evidence="4" id="KW-1185">Reference proteome</keyword>